<dbReference type="EMBL" id="CACVAY010000145">
    <property type="protein sequence ID" value="CAA6827944.1"/>
    <property type="molecule type" value="Genomic_DNA"/>
</dbReference>
<dbReference type="PANTHER" id="PTHR11328:SF24">
    <property type="entry name" value="MAJOR FACILITATOR SUPERFAMILY (MFS) PROFILE DOMAIN-CONTAINING PROTEIN"/>
    <property type="match status" value="1"/>
</dbReference>
<dbReference type="GO" id="GO:0005886">
    <property type="term" value="C:plasma membrane"/>
    <property type="evidence" value="ECO:0007669"/>
    <property type="project" value="TreeGrafter"/>
</dbReference>
<accession>A0A6S6UEB6</accession>
<name>A0A6S6UEB6_9GAMM</name>
<sequence>MKQKLSIRLLMVYGLPGLPLAMLGLPLYVYLPTFYSETLGLSLTAVGLALLAARTIDVITDPLIGHVSDRSHSRFGKRKVFMFIGVPVLLLGLEMLLRPGAEVTAWYLFAGSFIAYLGWTLINIPWHALGAEITHDYHMKSTLAASREVFAIVGTLLVLSLPIIISTESVDPAFFDTLMSMLWIVIPLCIVPMLLLLKDNSQPVVSESLSRQGFRFYRIHPAIPRLMPAYFVNSLANALPASLFVLFISYVLQAEEDVGLLLLTYFVCAIIGLPVWLFLSKKVGKSRAWCIALMVSISAFLWVPFLGENDVMLFAVICIISGFALGADVVLPASIQADIAQSLQQDGGQQTGWLFGLWGLLTKLSLALAIGIAFPLLDLAGFNAELSSDSSLLTLSLLYAALPVVLKLWVILRMWRFPFDQSDFLNKTVVSDASSTNSVLHRSAATKWV</sequence>
<keyword evidence="2" id="KW-0812">Transmembrane</keyword>
<dbReference type="PANTHER" id="PTHR11328">
    <property type="entry name" value="MAJOR FACILITATOR SUPERFAMILY DOMAIN-CONTAINING PROTEIN"/>
    <property type="match status" value="1"/>
</dbReference>
<dbReference type="InterPro" id="IPR036259">
    <property type="entry name" value="MFS_trans_sf"/>
</dbReference>
<evidence type="ECO:0000256" key="2">
    <source>
        <dbReference type="SAM" id="Phobius"/>
    </source>
</evidence>
<evidence type="ECO:0000256" key="1">
    <source>
        <dbReference type="ARBA" id="ARBA00009617"/>
    </source>
</evidence>
<dbReference type="Pfam" id="PF13347">
    <property type="entry name" value="MFS_2"/>
    <property type="match status" value="1"/>
</dbReference>
<dbReference type="GO" id="GO:0008643">
    <property type="term" value="P:carbohydrate transport"/>
    <property type="evidence" value="ECO:0007669"/>
    <property type="project" value="InterPro"/>
</dbReference>
<feature type="transmembrane region" description="Helical" evidence="2">
    <location>
        <begin position="352"/>
        <end position="377"/>
    </location>
</feature>
<keyword evidence="2" id="KW-1133">Transmembrane helix</keyword>
<feature type="transmembrane region" description="Helical" evidence="2">
    <location>
        <begin position="103"/>
        <end position="124"/>
    </location>
</feature>
<dbReference type="Gene3D" id="1.20.1250.20">
    <property type="entry name" value="MFS general substrate transporter like domains"/>
    <property type="match status" value="2"/>
</dbReference>
<feature type="transmembrane region" description="Helical" evidence="2">
    <location>
        <begin position="258"/>
        <end position="279"/>
    </location>
</feature>
<feature type="transmembrane region" description="Helical" evidence="2">
    <location>
        <begin position="311"/>
        <end position="331"/>
    </location>
</feature>
<dbReference type="InterPro" id="IPR039672">
    <property type="entry name" value="MFS_2"/>
</dbReference>
<feature type="transmembrane region" description="Helical" evidence="2">
    <location>
        <begin position="39"/>
        <end position="59"/>
    </location>
</feature>
<feature type="transmembrane region" description="Helical" evidence="2">
    <location>
        <begin position="145"/>
        <end position="165"/>
    </location>
</feature>
<feature type="transmembrane region" description="Helical" evidence="2">
    <location>
        <begin position="286"/>
        <end position="305"/>
    </location>
</feature>
<organism evidence="3">
    <name type="scientific">uncultured Thiotrichaceae bacterium</name>
    <dbReference type="NCBI Taxonomy" id="298394"/>
    <lineage>
        <taxon>Bacteria</taxon>
        <taxon>Pseudomonadati</taxon>
        <taxon>Pseudomonadota</taxon>
        <taxon>Gammaproteobacteria</taxon>
        <taxon>Thiotrichales</taxon>
        <taxon>Thiotrichaceae</taxon>
        <taxon>environmental samples</taxon>
    </lineage>
</organism>
<comment type="similarity">
    <text evidence="1">Belongs to the sodium:galactoside symporter (TC 2.A.2) family.</text>
</comment>
<feature type="transmembrane region" description="Helical" evidence="2">
    <location>
        <begin position="230"/>
        <end position="252"/>
    </location>
</feature>
<reference evidence="3" key="1">
    <citation type="submission" date="2020-01" db="EMBL/GenBank/DDBJ databases">
        <authorList>
            <person name="Meier V. D."/>
            <person name="Meier V D."/>
        </authorList>
    </citation>
    <scope>NUCLEOTIDE SEQUENCE</scope>
    <source>
        <strain evidence="3">HLG_WM_MAG_07</strain>
    </source>
</reference>
<proteinExistence type="inferred from homology"/>
<gene>
    <name evidence="3" type="ORF">HELGO_WM8757</name>
</gene>
<dbReference type="GO" id="GO:0015293">
    <property type="term" value="F:symporter activity"/>
    <property type="evidence" value="ECO:0007669"/>
    <property type="project" value="InterPro"/>
</dbReference>
<dbReference type="AlphaFoldDB" id="A0A6S6UEB6"/>
<feature type="transmembrane region" description="Helical" evidence="2">
    <location>
        <begin position="177"/>
        <end position="197"/>
    </location>
</feature>
<evidence type="ECO:0000313" key="3">
    <source>
        <dbReference type="EMBL" id="CAA6827944.1"/>
    </source>
</evidence>
<dbReference type="SUPFAM" id="SSF103473">
    <property type="entry name" value="MFS general substrate transporter"/>
    <property type="match status" value="1"/>
</dbReference>
<keyword evidence="2" id="KW-0472">Membrane</keyword>
<feature type="transmembrane region" description="Helical" evidence="2">
    <location>
        <begin position="392"/>
        <end position="412"/>
    </location>
</feature>
<protein>
    <submittedName>
        <fullName evidence="3">Major facilitator superfamily MFS_1</fullName>
    </submittedName>
</protein>
<feature type="transmembrane region" description="Helical" evidence="2">
    <location>
        <begin position="80"/>
        <end position="97"/>
    </location>
</feature>
<feature type="transmembrane region" description="Helical" evidence="2">
    <location>
        <begin position="12"/>
        <end position="33"/>
    </location>
</feature>